<name>A0A918S163_9GAMM</name>
<dbReference type="Proteomes" id="UP000614811">
    <property type="component" value="Unassembled WGS sequence"/>
</dbReference>
<reference evidence="2" key="1">
    <citation type="journal article" date="2014" name="Int. J. Syst. Evol. Microbiol.">
        <title>Complete genome sequence of Corynebacterium casei LMG S-19264T (=DSM 44701T), isolated from a smear-ripened cheese.</title>
        <authorList>
            <consortium name="US DOE Joint Genome Institute (JGI-PGF)"/>
            <person name="Walter F."/>
            <person name="Albersmeier A."/>
            <person name="Kalinowski J."/>
            <person name="Ruckert C."/>
        </authorList>
    </citation>
    <scope>NUCLEOTIDE SEQUENCE</scope>
    <source>
        <strain evidence="2">KCTC 12711</strain>
    </source>
</reference>
<dbReference type="InterPro" id="IPR050177">
    <property type="entry name" value="Lipid_A_modif_metabolic_enz"/>
</dbReference>
<dbReference type="EMBL" id="BMXA01000007">
    <property type="protein sequence ID" value="GHA18697.1"/>
    <property type="molecule type" value="Genomic_DNA"/>
</dbReference>
<accession>A0A918S163</accession>
<dbReference type="InterPro" id="IPR001509">
    <property type="entry name" value="Epimerase_deHydtase"/>
</dbReference>
<comment type="caution">
    <text evidence="2">The sequence shown here is derived from an EMBL/GenBank/DDBJ whole genome shotgun (WGS) entry which is preliminary data.</text>
</comment>
<evidence type="ECO:0000313" key="2">
    <source>
        <dbReference type="EMBL" id="GHA18697.1"/>
    </source>
</evidence>
<keyword evidence="3" id="KW-1185">Reference proteome</keyword>
<dbReference type="InterPro" id="IPR036291">
    <property type="entry name" value="NAD(P)-bd_dom_sf"/>
</dbReference>
<evidence type="ECO:0000259" key="1">
    <source>
        <dbReference type="Pfam" id="PF01370"/>
    </source>
</evidence>
<protein>
    <submittedName>
        <fullName evidence="2">NAD-dependent dehydratase</fullName>
    </submittedName>
</protein>
<dbReference type="PANTHER" id="PTHR43245">
    <property type="entry name" value="BIFUNCTIONAL POLYMYXIN RESISTANCE PROTEIN ARNA"/>
    <property type="match status" value="1"/>
</dbReference>
<dbReference type="PANTHER" id="PTHR43245:SF23">
    <property type="entry name" value="NAD(P)-BINDING DOMAIN-CONTAINING PROTEIN"/>
    <property type="match status" value="1"/>
</dbReference>
<reference evidence="2" key="2">
    <citation type="submission" date="2020-09" db="EMBL/GenBank/DDBJ databases">
        <authorList>
            <person name="Sun Q."/>
            <person name="Kim S."/>
        </authorList>
    </citation>
    <scope>NUCLEOTIDE SEQUENCE</scope>
    <source>
        <strain evidence="2">KCTC 12711</strain>
    </source>
</reference>
<dbReference type="Gene3D" id="3.40.50.720">
    <property type="entry name" value="NAD(P)-binding Rossmann-like Domain"/>
    <property type="match status" value="1"/>
</dbReference>
<sequence>MKVLVTGHLGYIGGVLVPMLNAAGHEVDGCDMNFFADCVYVPEASFHGHNLAKDVRDLTVQDLEGYEAVIHLAGLSNDPLGNFDPTLTIEINQSASVRLAGLAKQAGVRRFLFASSCSNYGASAGELLDEHAPFNPQTAYGHSKVGAETAVCELACASFEPCNLRAGTVYGVAPRIRFDLVVNNLVAYALASKQVVLKSDGRAWRPLVHVSDVARAYVATLEAPSARVAGQAFNVGRTAENYQILEVARLVHAAVPGSELRTLDEAFADTRNYRVNCDKLVQTVPAYRPVWDLAAGIQELVDVITRVPVAVEDFEGNRFNRLAHLKSLISNGVIDCALRATGR</sequence>
<dbReference type="AlphaFoldDB" id="A0A918S163"/>
<dbReference type="RefSeq" id="WP_189402564.1">
    <property type="nucleotide sequence ID" value="NZ_BMXA01000007.1"/>
</dbReference>
<proteinExistence type="predicted"/>
<dbReference type="CDD" id="cd08946">
    <property type="entry name" value="SDR_e"/>
    <property type="match status" value="1"/>
</dbReference>
<evidence type="ECO:0000313" key="3">
    <source>
        <dbReference type="Proteomes" id="UP000614811"/>
    </source>
</evidence>
<feature type="domain" description="NAD-dependent epimerase/dehydratase" evidence="1">
    <location>
        <begin position="3"/>
        <end position="236"/>
    </location>
</feature>
<dbReference type="SUPFAM" id="SSF51735">
    <property type="entry name" value="NAD(P)-binding Rossmann-fold domains"/>
    <property type="match status" value="1"/>
</dbReference>
<gene>
    <name evidence="2" type="ORF">GCM10008090_30380</name>
</gene>
<dbReference type="Pfam" id="PF01370">
    <property type="entry name" value="Epimerase"/>
    <property type="match status" value="1"/>
</dbReference>
<organism evidence="2 3">
    <name type="scientific">Arenicella chitinivorans</name>
    <dbReference type="NCBI Taxonomy" id="1329800"/>
    <lineage>
        <taxon>Bacteria</taxon>
        <taxon>Pseudomonadati</taxon>
        <taxon>Pseudomonadota</taxon>
        <taxon>Gammaproteobacteria</taxon>
        <taxon>Arenicellales</taxon>
        <taxon>Arenicellaceae</taxon>
        <taxon>Arenicella</taxon>
    </lineage>
</organism>